<feature type="region of interest" description="Disordered" evidence="1">
    <location>
        <begin position="705"/>
        <end position="738"/>
    </location>
</feature>
<dbReference type="PROSITE" id="PS01179">
    <property type="entry name" value="PID"/>
    <property type="match status" value="1"/>
</dbReference>
<name>A0AA88Y9T6_PINIB</name>
<dbReference type="GO" id="GO:0005634">
    <property type="term" value="C:nucleus"/>
    <property type="evidence" value="ECO:0007669"/>
    <property type="project" value="TreeGrafter"/>
</dbReference>
<dbReference type="GO" id="GO:0005096">
    <property type="term" value="F:GTPase activator activity"/>
    <property type="evidence" value="ECO:0007669"/>
    <property type="project" value="InterPro"/>
</dbReference>
<dbReference type="GO" id="GO:0005886">
    <property type="term" value="C:plasma membrane"/>
    <property type="evidence" value="ECO:0007669"/>
    <property type="project" value="TreeGrafter"/>
</dbReference>
<gene>
    <name evidence="4" type="ORF">FSP39_017255</name>
</gene>
<dbReference type="AlphaFoldDB" id="A0AA88Y9T6"/>
<comment type="caution">
    <text evidence="4">The sequence shown here is derived from an EMBL/GenBank/DDBJ whole genome shotgun (WGS) entry which is preliminary data.</text>
</comment>
<evidence type="ECO:0000313" key="4">
    <source>
        <dbReference type="EMBL" id="KAK3095660.1"/>
    </source>
</evidence>
<dbReference type="SMART" id="SM00462">
    <property type="entry name" value="PTB"/>
    <property type="match status" value="1"/>
</dbReference>
<dbReference type="InterPro" id="IPR006020">
    <property type="entry name" value="PTB/PI_dom"/>
</dbReference>
<dbReference type="EMBL" id="VSWD01000008">
    <property type="protein sequence ID" value="KAK3095660.1"/>
    <property type="molecule type" value="Genomic_DNA"/>
</dbReference>
<dbReference type="Proteomes" id="UP001186944">
    <property type="component" value="Unassembled WGS sequence"/>
</dbReference>
<dbReference type="PROSITE" id="PS50106">
    <property type="entry name" value="PDZ"/>
    <property type="match status" value="1"/>
</dbReference>
<dbReference type="Pfam" id="PF00640">
    <property type="entry name" value="PID"/>
    <property type="match status" value="1"/>
</dbReference>
<dbReference type="Gene3D" id="2.30.42.10">
    <property type="match status" value="1"/>
</dbReference>
<feature type="domain" description="PID" evidence="2">
    <location>
        <begin position="322"/>
        <end position="436"/>
    </location>
</feature>
<keyword evidence="5" id="KW-1185">Reference proteome</keyword>
<dbReference type="PANTHER" id="PTHR45945:SF3">
    <property type="entry name" value="REGULATOR OF G-PROTEIN SIGNALING LOCO"/>
    <property type="match status" value="1"/>
</dbReference>
<dbReference type="CDD" id="cd13162">
    <property type="entry name" value="PTB_RGS12"/>
    <property type="match status" value="1"/>
</dbReference>
<feature type="region of interest" description="Disordered" evidence="1">
    <location>
        <begin position="247"/>
        <end position="266"/>
    </location>
</feature>
<feature type="region of interest" description="Disordered" evidence="1">
    <location>
        <begin position="1"/>
        <end position="25"/>
    </location>
</feature>
<feature type="compositionally biased region" description="Low complexity" evidence="1">
    <location>
        <begin position="530"/>
        <end position="547"/>
    </location>
</feature>
<dbReference type="Pfam" id="PF00595">
    <property type="entry name" value="PDZ"/>
    <property type="match status" value="1"/>
</dbReference>
<feature type="domain" description="PDZ" evidence="3">
    <location>
        <begin position="29"/>
        <end position="106"/>
    </location>
</feature>
<evidence type="ECO:0008006" key="6">
    <source>
        <dbReference type="Google" id="ProtNLM"/>
    </source>
</evidence>
<feature type="compositionally biased region" description="Basic and acidic residues" evidence="1">
    <location>
        <begin position="139"/>
        <end position="149"/>
    </location>
</feature>
<accession>A0AA88Y9T6</accession>
<feature type="region of interest" description="Disordered" evidence="1">
    <location>
        <begin position="108"/>
        <end position="207"/>
    </location>
</feature>
<feature type="compositionally biased region" description="Basic residues" evidence="1">
    <location>
        <begin position="118"/>
        <end position="132"/>
    </location>
</feature>
<evidence type="ECO:0000259" key="3">
    <source>
        <dbReference type="PROSITE" id="PS50106"/>
    </source>
</evidence>
<dbReference type="GO" id="GO:0005737">
    <property type="term" value="C:cytoplasm"/>
    <property type="evidence" value="ECO:0007669"/>
    <property type="project" value="TreeGrafter"/>
</dbReference>
<dbReference type="SUPFAM" id="SSF50729">
    <property type="entry name" value="PH domain-like"/>
    <property type="match status" value="1"/>
</dbReference>
<feature type="compositionally biased region" description="Polar residues" evidence="1">
    <location>
        <begin position="185"/>
        <end position="202"/>
    </location>
</feature>
<dbReference type="GO" id="GO:0008277">
    <property type="term" value="P:regulation of G protein-coupled receptor signaling pathway"/>
    <property type="evidence" value="ECO:0007669"/>
    <property type="project" value="TreeGrafter"/>
</dbReference>
<feature type="region of interest" description="Disordered" evidence="1">
    <location>
        <begin position="506"/>
        <end position="547"/>
    </location>
</feature>
<feature type="compositionally biased region" description="Basic and acidic residues" evidence="1">
    <location>
        <begin position="158"/>
        <end position="171"/>
    </location>
</feature>
<organism evidence="4 5">
    <name type="scientific">Pinctada imbricata</name>
    <name type="common">Atlantic pearl-oyster</name>
    <name type="synonym">Pinctada martensii</name>
    <dbReference type="NCBI Taxonomy" id="66713"/>
    <lineage>
        <taxon>Eukaryota</taxon>
        <taxon>Metazoa</taxon>
        <taxon>Spiralia</taxon>
        <taxon>Lophotrochozoa</taxon>
        <taxon>Mollusca</taxon>
        <taxon>Bivalvia</taxon>
        <taxon>Autobranchia</taxon>
        <taxon>Pteriomorphia</taxon>
        <taxon>Pterioida</taxon>
        <taxon>Pterioidea</taxon>
        <taxon>Pteriidae</taxon>
        <taxon>Pinctada</taxon>
    </lineage>
</organism>
<dbReference type="Gene3D" id="2.30.29.30">
    <property type="entry name" value="Pleckstrin-homology domain (PH domain)/Phosphotyrosine-binding domain (PTB)"/>
    <property type="match status" value="1"/>
</dbReference>
<dbReference type="CDD" id="cd06710">
    <property type="entry name" value="PDZ_RGS12-like"/>
    <property type="match status" value="1"/>
</dbReference>
<dbReference type="InterPro" id="IPR046995">
    <property type="entry name" value="RGS10/12/14-like"/>
</dbReference>
<feature type="compositionally biased region" description="Low complexity" evidence="1">
    <location>
        <begin position="514"/>
        <end position="523"/>
    </location>
</feature>
<proteinExistence type="predicted"/>
<evidence type="ECO:0000313" key="5">
    <source>
        <dbReference type="Proteomes" id="UP001186944"/>
    </source>
</evidence>
<dbReference type="InterPro" id="IPR036034">
    <property type="entry name" value="PDZ_sf"/>
</dbReference>
<dbReference type="SUPFAM" id="SSF50156">
    <property type="entry name" value="PDZ domain-like"/>
    <property type="match status" value="1"/>
</dbReference>
<dbReference type="PANTHER" id="PTHR45945">
    <property type="entry name" value="REGULATOR OF G-PROTEIN SIGNALING LOCO"/>
    <property type="match status" value="1"/>
</dbReference>
<feature type="region of interest" description="Disordered" evidence="1">
    <location>
        <begin position="408"/>
        <end position="434"/>
    </location>
</feature>
<evidence type="ECO:0000256" key="1">
    <source>
        <dbReference type="SAM" id="MobiDB-lite"/>
    </source>
</evidence>
<dbReference type="InterPro" id="IPR011993">
    <property type="entry name" value="PH-like_dom_sf"/>
</dbReference>
<feature type="compositionally biased region" description="Basic residues" evidence="1">
    <location>
        <begin position="16"/>
        <end position="25"/>
    </location>
</feature>
<evidence type="ECO:0000259" key="2">
    <source>
        <dbReference type="PROSITE" id="PS01179"/>
    </source>
</evidence>
<reference evidence="4" key="1">
    <citation type="submission" date="2019-08" db="EMBL/GenBank/DDBJ databases">
        <title>The improved chromosome-level genome for the pearl oyster Pinctada fucata martensii using PacBio sequencing and Hi-C.</title>
        <authorList>
            <person name="Zheng Z."/>
        </authorList>
    </citation>
    <scope>NUCLEOTIDE SEQUENCE</scope>
    <source>
        <strain evidence="4">ZZ-2019</strain>
        <tissue evidence="4">Adductor muscle</tissue>
    </source>
</reference>
<dbReference type="SMART" id="SM00228">
    <property type="entry name" value="PDZ"/>
    <property type="match status" value="1"/>
</dbReference>
<protein>
    <recommendedName>
        <fullName evidence="6">PDZ domain-containing protein</fullName>
    </recommendedName>
</protein>
<dbReference type="InterPro" id="IPR001478">
    <property type="entry name" value="PDZ"/>
</dbReference>
<sequence>MYHHQHSHSVGTASQPKRRKKRPIHGVKTVEVTRGKSGYGFTISGQNPCVLSVIVPGSPADVAGLKSGDYLVAVGNRNVTKEPHDDVVRMVGMSTGTLVLQVAENYNSSDSSDDEYQHRHKARYPNRVRSRHATTGSKTNDKVLREHNHRERHKTEYKHKDPYVSKQDPHLRSSQSKGRIPKPTGSENNYTSSNSSHDSTPQFAGPLPIEKRSMISHSNLQATPLLHHPQSKQAVVKTFSQSAQPLRYGAEGRNSEKQSRSNISPSLHGSFLAPGISSYLKTSAQQNQSNFADNAFLIVDDEEGDDEESLLNYSFHDMRVVVGYIGSIEMPSDAHKPHIRVQSIRSAVRRLRVEQKIHTLVLMEVSQDGVKLTNTMGTTIAHYPASIISFSGVCPDDKRFFGIVTLHSSTSDPESENEENSQAESEASPSGSCHVFMVDPEMKSHNIHAQKAKDFGITCTPNVDRHLCAEFPKSATPVIMSITNLYKDRPGGAGENGVAFSQAFADPSRAPQRSDSNSSNSDSGLGFGVREAPAVPRGPGAVGGVQPRTVQLPRENWSGESVELDQGPVQHLAQPQCSPGVQTMPTPHKLSVQSINTARGTSLTNGHCEFASPPVPVFPERLVHSHETTAKVVKLNENKSHFNSEQNLRANGKIRNSKSMSRTTSHPDLKRPTSAPFNQFSENSAFVNYQHDKNKVETVDMDDRLSPRAMLPPPFHQLRSPSAPPSVGQRIEDSDSDSNDFDFPANTSGMGSLIQRFEQDHALRISSPANVSRRFSEGFAISQQVCFSQLLHYDKNEDYASEFVV</sequence>